<name>U1GNN3_ENDPU</name>
<feature type="domain" description="DUF7730" evidence="1">
    <location>
        <begin position="1"/>
        <end position="109"/>
    </location>
</feature>
<accession>U1GNN3</accession>
<proteinExistence type="predicted"/>
<dbReference type="AlphaFoldDB" id="U1GNN3"/>
<dbReference type="InterPro" id="IPR056632">
    <property type="entry name" value="DUF7730"/>
</dbReference>
<dbReference type="RefSeq" id="XP_007800489.1">
    <property type="nucleotide sequence ID" value="XM_007802298.1"/>
</dbReference>
<evidence type="ECO:0000313" key="2">
    <source>
        <dbReference type="EMBL" id="ERF73908.1"/>
    </source>
</evidence>
<organism evidence="2 3">
    <name type="scientific">Endocarpon pusillum (strain Z07020 / HMAS-L-300199)</name>
    <name type="common">Lichen-forming fungus</name>
    <dbReference type="NCBI Taxonomy" id="1263415"/>
    <lineage>
        <taxon>Eukaryota</taxon>
        <taxon>Fungi</taxon>
        <taxon>Dikarya</taxon>
        <taxon>Ascomycota</taxon>
        <taxon>Pezizomycotina</taxon>
        <taxon>Eurotiomycetes</taxon>
        <taxon>Chaetothyriomycetidae</taxon>
        <taxon>Verrucariales</taxon>
        <taxon>Verrucariaceae</taxon>
        <taxon>Endocarpon</taxon>
    </lineage>
</organism>
<evidence type="ECO:0000259" key="1">
    <source>
        <dbReference type="Pfam" id="PF24864"/>
    </source>
</evidence>
<sequence length="162" mass="19035">MFDIDDPETLLNLRQTIPRQRLRAIKHLRVYLETQYPPFSGLHSAPWYGKFDGIWTLMWHIIAHDMTGIEVLELVIQSGSIFPEWPRKDPPWCAKLQDVRELKLFQLTVKEGQVTYSEDSDEDMRVLTERLRQCMYQPRSTKSLEENDVVHPVEVEAQAPLT</sequence>
<protein>
    <recommendedName>
        <fullName evidence="1">DUF7730 domain-containing protein</fullName>
    </recommendedName>
</protein>
<evidence type="ECO:0000313" key="3">
    <source>
        <dbReference type="Proteomes" id="UP000019373"/>
    </source>
</evidence>
<gene>
    <name evidence="2" type="ORF">EPUS_05920</name>
</gene>
<keyword evidence="3" id="KW-1185">Reference proteome</keyword>
<reference evidence="3" key="1">
    <citation type="journal article" date="2014" name="BMC Genomics">
        <title>Genome characteristics reveal the impact of lichenization on lichen-forming fungus Endocarpon pusillum Hedwig (Verrucariales, Ascomycota).</title>
        <authorList>
            <person name="Wang Y.-Y."/>
            <person name="Liu B."/>
            <person name="Zhang X.-Y."/>
            <person name="Zhou Q.-M."/>
            <person name="Zhang T."/>
            <person name="Li H."/>
            <person name="Yu Y.-F."/>
            <person name="Zhang X.-L."/>
            <person name="Hao X.-Y."/>
            <person name="Wang M."/>
            <person name="Wang L."/>
            <person name="Wei J.-C."/>
        </authorList>
    </citation>
    <scope>NUCLEOTIDE SEQUENCE [LARGE SCALE GENOMIC DNA]</scope>
    <source>
        <strain evidence="3">Z07020 / HMAS-L-300199</strain>
    </source>
</reference>
<dbReference type="HOGENOM" id="CLU_1635368_0_0_1"/>
<dbReference type="GeneID" id="19240867"/>
<dbReference type="Proteomes" id="UP000019373">
    <property type="component" value="Unassembled WGS sequence"/>
</dbReference>
<dbReference type="Pfam" id="PF24864">
    <property type="entry name" value="DUF7730"/>
    <property type="match status" value="1"/>
</dbReference>
<dbReference type="EMBL" id="KE720914">
    <property type="protein sequence ID" value="ERF73908.1"/>
    <property type="molecule type" value="Genomic_DNA"/>
</dbReference>